<accession>A0A1F2PC53</accession>
<reference evidence="1 2" key="1">
    <citation type="submission" date="2015-09" db="EMBL/GenBank/DDBJ databases">
        <title>Genome sequence of Acetobacterium wieringae DSM 1911.</title>
        <authorList>
            <person name="Poehlein A."/>
            <person name="Bengelsdorf F.R."/>
            <person name="Schiel-Bengelsdorf B."/>
            <person name="Duerre P."/>
            <person name="Daniel R."/>
        </authorList>
    </citation>
    <scope>NUCLEOTIDE SEQUENCE [LARGE SCALE GENOMIC DNA]</scope>
    <source>
        <strain evidence="1 2">DSM 1911</strain>
    </source>
</reference>
<dbReference type="STRING" id="52694.ACWI_36080"/>
<evidence type="ECO:0000313" key="2">
    <source>
        <dbReference type="Proteomes" id="UP000176244"/>
    </source>
</evidence>
<proteinExistence type="predicted"/>
<evidence type="ECO:0008006" key="3">
    <source>
        <dbReference type="Google" id="ProtNLM"/>
    </source>
</evidence>
<organism evidence="1 2">
    <name type="scientific">Acetobacterium wieringae</name>
    <dbReference type="NCBI Taxonomy" id="52694"/>
    <lineage>
        <taxon>Bacteria</taxon>
        <taxon>Bacillati</taxon>
        <taxon>Bacillota</taxon>
        <taxon>Clostridia</taxon>
        <taxon>Eubacteriales</taxon>
        <taxon>Eubacteriaceae</taxon>
        <taxon>Acetobacterium</taxon>
    </lineage>
</organism>
<dbReference type="OrthoDB" id="1684751at2"/>
<dbReference type="EMBL" id="LKEU01000051">
    <property type="protein sequence ID" value="OFV68917.1"/>
    <property type="molecule type" value="Genomic_DNA"/>
</dbReference>
<evidence type="ECO:0000313" key="1">
    <source>
        <dbReference type="EMBL" id="OFV68917.1"/>
    </source>
</evidence>
<name>A0A1F2PC53_9FIRM</name>
<dbReference type="RefSeq" id="WP_070372837.1">
    <property type="nucleotide sequence ID" value="NZ_LKEU01000051.1"/>
</dbReference>
<protein>
    <recommendedName>
        <fullName evidence="3">Helix-turn-helix domain-containing protein</fullName>
    </recommendedName>
</protein>
<dbReference type="AlphaFoldDB" id="A0A1F2PC53"/>
<sequence length="88" mass="10196">MQAQNTDILTLLGTIIEQLVKEEVAKPKAEPETLLLKPREAAEKLGLPYNRIRSLYLYDDTFPAFKIGQRYYVNIALAEKWVEERSKN</sequence>
<gene>
    <name evidence="1" type="ORF">ACWI_36080</name>
</gene>
<comment type="caution">
    <text evidence="1">The sequence shown here is derived from an EMBL/GenBank/DDBJ whole genome shotgun (WGS) entry which is preliminary data.</text>
</comment>
<dbReference type="Proteomes" id="UP000176244">
    <property type="component" value="Unassembled WGS sequence"/>
</dbReference>